<gene>
    <name evidence="1" type="ORF">Q6A51_17700</name>
</gene>
<dbReference type="SUPFAM" id="SSF63829">
    <property type="entry name" value="Calcium-dependent phosphotriesterase"/>
    <property type="match status" value="1"/>
</dbReference>
<sequence length="108" mass="11031">MNTKKSTLAAGDLDPDFGENGILLLSFGPETIDASVLGVNIAPDGKLLVSGYRGQNDYALARLNPDGTPDQSFGNAGIVLGQFGPGLESAVAATLVTSDNKLVLVGKV</sequence>
<dbReference type="RefSeq" id="WP_304575373.1">
    <property type="nucleotide sequence ID" value="NZ_JAUQOO010000013.1"/>
</dbReference>
<dbReference type="EMBL" id="JAUQOO010000013">
    <property type="protein sequence ID" value="MDO7928625.1"/>
    <property type="molecule type" value="Genomic_DNA"/>
</dbReference>
<protein>
    <submittedName>
        <fullName evidence="1">Delta-60 repeat domain-containing protein</fullName>
    </submittedName>
</protein>
<evidence type="ECO:0000313" key="2">
    <source>
        <dbReference type="Proteomes" id="UP001223016"/>
    </source>
</evidence>
<name>A0ABT9CXS5_9PSED</name>
<dbReference type="Pfam" id="PF17164">
    <property type="entry name" value="DUF5122"/>
    <property type="match status" value="1"/>
</dbReference>
<accession>A0ABT9CXS5</accession>
<proteinExistence type="predicted"/>
<organism evidence="1 2">
    <name type="scientific">Pseudomonas serbiensis</name>
    <dbReference type="NCBI Taxonomy" id="3064350"/>
    <lineage>
        <taxon>Bacteria</taxon>
        <taxon>Pseudomonadati</taxon>
        <taxon>Pseudomonadota</taxon>
        <taxon>Gammaproteobacteria</taxon>
        <taxon>Pseudomonadales</taxon>
        <taxon>Pseudomonadaceae</taxon>
        <taxon>Pseudomonas</taxon>
    </lineage>
</organism>
<keyword evidence="2" id="KW-1185">Reference proteome</keyword>
<dbReference type="Gene3D" id="2.80.10.50">
    <property type="match status" value="1"/>
</dbReference>
<reference evidence="1 2" key="1">
    <citation type="submission" date="2023-07" db="EMBL/GenBank/DDBJ databases">
        <title>Identification of four novel Pseudomonas species associated with bacterial leaf spot of cucurbits.</title>
        <authorList>
            <person name="Fullem K.R."/>
        </authorList>
    </citation>
    <scope>NUCLEOTIDE SEQUENCE [LARGE SCALE GENOMIC DNA]</scope>
    <source>
        <strain evidence="1 2">KFB 138</strain>
    </source>
</reference>
<dbReference type="Proteomes" id="UP001223016">
    <property type="component" value="Unassembled WGS sequence"/>
</dbReference>
<comment type="caution">
    <text evidence="1">The sequence shown here is derived from an EMBL/GenBank/DDBJ whole genome shotgun (WGS) entry which is preliminary data.</text>
</comment>
<evidence type="ECO:0000313" key="1">
    <source>
        <dbReference type="EMBL" id="MDO7928625.1"/>
    </source>
</evidence>
<dbReference type="InterPro" id="IPR013431">
    <property type="entry name" value="Delta_60_rpt"/>
</dbReference>